<evidence type="ECO:0000259" key="7">
    <source>
        <dbReference type="PROSITE" id="PS50109"/>
    </source>
</evidence>
<dbReference type="AlphaFoldDB" id="A0A645DIP4"/>
<dbReference type="GO" id="GO:0000155">
    <property type="term" value="F:phosphorelay sensor kinase activity"/>
    <property type="evidence" value="ECO:0007669"/>
    <property type="project" value="TreeGrafter"/>
</dbReference>
<keyword evidence="5 8" id="KW-0418">Kinase</keyword>
<dbReference type="PRINTS" id="PR00344">
    <property type="entry name" value="BCTRLSENSOR"/>
</dbReference>
<dbReference type="InterPro" id="IPR005467">
    <property type="entry name" value="His_kinase_dom"/>
</dbReference>
<dbReference type="InterPro" id="IPR036890">
    <property type="entry name" value="HATPase_C_sf"/>
</dbReference>
<dbReference type="Pfam" id="PF02518">
    <property type="entry name" value="HATPase_c"/>
    <property type="match status" value="1"/>
</dbReference>
<organism evidence="8">
    <name type="scientific">bioreactor metagenome</name>
    <dbReference type="NCBI Taxonomy" id="1076179"/>
    <lineage>
        <taxon>unclassified sequences</taxon>
        <taxon>metagenomes</taxon>
        <taxon>ecological metagenomes</taxon>
    </lineage>
</organism>
<evidence type="ECO:0000256" key="3">
    <source>
        <dbReference type="ARBA" id="ARBA00022553"/>
    </source>
</evidence>
<protein>
    <recommendedName>
        <fullName evidence="2">histidine kinase</fullName>
        <ecNumber evidence="2">2.7.13.3</ecNumber>
    </recommendedName>
</protein>
<name>A0A645DIP4_9ZZZZ</name>
<evidence type="ECO:0000256" key="6">
    <source>
        <dbReference type="ARBA" id="ARBA00023012"/>
    </source>
</evidence>
<dbReference type="PANTHER" id="PTHR45453:SF1">
    <property type="entry name" value="PHOSPHATE REGULON SENSOR PROTEIN PHOR"/>
    <property type="match status" value="1"/>
</dbReference>
<feature type="domain" description="Histidine kinase" evidence="7">
    <location>
        <begin position="1"/>
        <end position="141"/>
    </location>
</feature>
<gene>
    <name evidence="8" type="primary">sasA_311</name>
    <name evidence="8" type="ORF">SDC9_136235</name>
</gene>
<evidence type="ECO:0000256" key="2">
    <source>
        <dbReference type="ARBA" id="ARBA00012438"/>
    </source>
</evidence>
<evidence type="ECO:0000256" key="5">
    <source>
        <dbReference type="ARBA" id="ARBA00022777"/>
    </source>
</evidence>
<evidence type="ECO:0000256" key="1">
    <source>
        <dbReference type="ARBA" id="ARBA00000085"/>
    </source>
</evidence>
<dbReference type="EMBL" id="VSSQ01036612">
    <property type="protein sequence ID" value="MPM89127.1"/>
    <property type="molecule type" value="Genomic_DNA"/>
</dbReference>
<proteinExistence type="predicted"/>
<dbReference type="GO" id="GO:0005886">
    <property type="term" value="C:plasma membrane"/>
    <property type="evidence" value="ECO:0007669"/>
    <property type="project" value="TreeGrafter"/>
</dbReference>
<keyword evidence="6" id="KW-0902">Two-component regulatory system</keyword>
<dbReference type="InterPro" id="IPR050351">
    <property type="entry name" value="BphY/WalK/GraS-like"/>
</dbReference>
<dbReference type="GO" id="GO:0004721">
    <property type="term" value="F:phosphoprotein phosphatase activity"/>
    <property type="evidence" value="ECO:0007669"/>
    <property type="project" value="TreeGrafter"/>
</dbReference>
<dbReference type="SMART" id="SM00387">
    <property type="entry name" value="HATPase_c"/>
    <property type="match status" value="1"/>
</dbReference>
<dbReference type="PANTHER" id="PTHR45453">
    <property type="entry name" value="PHOSPHATE REGULON SENSOR PROTEIN PHOR"/>
    <property type="match status" value="1"/>
</dbReference>
<dbReference type="InterPro" id="IPR003594">
    <property type="entry name" value="HATPase_dom"/>
</dbReference>
<evidence type="ECO:0000256" key="4">
    <source>
        <dbReference type="ARBA" id="ARBA00022679"/>
    </source>
</evidence>
<sequence>MEEGIRRSGTHIEQKRLLITLQKEDCRIYADSQMAKQVFINYLTNAIDHTPEGKSIRIWWEQRDGKVILSVYNEGSTIEESDLSKIWTAFYKVDRSRKRTFGGTGIGLTIVNAIAQAHKTECGAQNEENGIIFYFVFDEAKIEADQSAAVVLEGSDEPNETDEEIMEEN</sequence>
<comment type="catalytic activity">
    <reaction evidence="1">
        <text>ATP + protein L-histidine = ADP + protein N-phospho-L-histidine.</text>
        <dbReference type="EC" id="2.7.13.3"/>
    </reaction>
</comment>
<keyword evidence="3" id="KW-0597">Phosphoprotein</keyword>
<dbReference type="InterPro" id="IPR004358">
    <property type="entry name" value="Sig_transdc_His_kin-like_C"/>
</dbReference>
<comment type="caution">
    <text evidence="8">The sequence shown here is derived from an EMBL/GenBank/DDBJ whole genome shotgun (WGS) entry which is preliminary data.</text>
</comment>
<dbReference type="SUPFAM" id="SSF55874">
    <property type="entry name" value="ATPase domain of HSP90 chaperone/DNA topoisomerase II/histidine kinase"/>
    <property type="match status" value="1"/>
</dbReference>
<keyword evidence="4 8" id="KW-0808">Transferase</keyword>
<dbReference type="GO" id="GO:0016036">
    <property type="term" value="P:cellular response to phosphate starvation"/>
    <property type="evidence" value="ECO:0007669"/>
    <property type="project" value="TreeGrafter"/>
</dbReference>
<evidence type="ECO:0000313" key="8">
    <source>
        <dbReference type="EMBL" id="MPM89127.1"/>
    </source>
</evidence>
<dbReference type="Gene3D" id="3.30.565.10">
    <property type="entry name" value="Histidine kinase-like ATPase, C-terminal domain"/>
    <property type="match status" value="1"/>
</dbReference>
<dbReference type="EC" id="2.7.13.3" evidence="2"/>
<accession>A0A645DIP4</accession>
<dbReference type="PROSITE" id="PS50109">
    <property type="entry name" value="HIS_KIN"/>
    <property type="match status" value="1"/>
</dbReference>
<reference evidence="8" key="1">
    <citation type="submission" date="2019-08" db="EMBL/GenBank/DDBJ databases">
        <authorList>
            <person name="Kucharzyk K."/>
            <person name="Murdoch R.W."/>
            <person name="Higgins S."/>
            <person name="Loffler F."/>
        </authorList>
    </citation>
    <scope>NUCLEOTIDE SEQUENCE</scope>
</reference>